<protein>
    <recommendedName>
        <fullName evidence="8">Glycosyltransferase family 92 protein</fullName>
        <ecNumber evidence="8">2.4.1.-</ecNumber>
    </recommendedName>
</protein>
<evidence type="ECO:0000256" key="3">
    <source>
        <dbReference type="ARBA" id="ARBA00022676"/>
    </source>
</evidence>
<name>A0AAV2IMC6_LYMST</name>
<dbReference type="EC" id="2.4.1.-" evidence="8"/>
<reference evidence="9 10" key="1">
    <citation type="submission" date="2024-04" db="EMBL/GenBank/DDBJ databases">
        <authorList>
            <consortium name="Genoscope - CEA"/>
            <person name="William W."/>
        </authorList>
    </citation>
    <scope>NUCLEOTIDE SEQUENCE [LARGE SCALE GENOMIC DNA]</scope>
</reference>
<keyword evidence="10" id="KW-1185">Reference proteome</keyword>
<evidence type="ECO:0000256" key="5">
    <source>
        <dbReference type="ARBA" id="ARBA00022692"/>
    </source>
</evidence>
<keyword evidence="7" id="KW-0472">Membrane</keyword>
<dbReference type="GO" id="GO:0016757">
    <property type="term" value="F:glycosyltransferase activity"/>
    <property type="evidence" value="ECO:0007669"/>
    <property type="project" value="UniProtKB-UniRule"/>
</dbReference>
<keyword evidence="3 8" id="KW-0328">Glycosyltransferase</keyword>
<comment type="caution">
    <text evidence="9">The sequence shown here is derived from an EMBL/GenBank/DDBJ whole genome shotgun (WGS) entry which is preliminary data.</text>
</comment>
<gene>
    <name evidence="9" type="ORF">GSLYS_00020658001</name>
</gene>
<evidence type="ECO:0000256" key="4">
    <source>
        <dbReference type="ARBA" id="ARBA00022679"/>
    </source>
</evidence>
<sequence>MPADGEERFVTKADPSLSLHTEPSEGDLVFLPVANHDAWIYSAHFDTQPENISKALVRVFGVARYTSDPVFCHFLNDERKVISGPGQRRFIRDAHSKKYVAAFFDCPIGPLVSPKFVTVTYNKTDEPAHWVAIHHPRPLARNFTVCYAALFDYNRTSQLIQSIEINRVLGAQHFYVYNYSVSPATDAVLRHYQKLGLLTVMQWRLPTLEVWYYAQNLAINDCVYRNRIASQFVVIQDTDEFIIPKQHDSWAELLHAVQSEFYHRPNITANTPLASFVVETTYFHGMPSAEIWKGLMVNFSINAEDEKFLKDNDVIPFLFVQRKDYVYKYNSRVKTIVRPEHVYN</sequence>
<dbReference type="Pfam" id="PF01697">
    <property type="entry name" value="Glyco_transf_92"/>
    <property type="match status" value="1"/>
</dbReference>
<dbReference type="GO" id="GO:0016020">
    <property type="term" value="C:membrane"/>
    <property type="evidence" value="ECO:0007669"/>
    <property type="project" value="UniProtKB-SubCell"/>
</dbReference>
<dbReference type="InterPro" id="IPR008166">
    <property type="entry name" value="Glyco_transf_92"/>
</dbReference>
<keyword evidence="5" id="KW-0812">Transmembrane</keyword>
<evidence type="ECO:0000256" key="7">
    <source>
        <dbReference type="ARBA" id="ARBA00023136"/>
    </source>
</evidence>
<keyword evidence="4 8" id="KW-0808">Transferase</keyword>
<evidence type="ECO:0000256" key="8">
    <source>
        <dbReference type="RuleBase" id="RU366017"/>
    </source>
</evidence>
<evidence type="ECO:0000313" key="9">
    <source>
        <dbReference type="EMBL" id="CAL1547333.1"/>
    </source>
</evidence>
<evidence type="ECO:0000256" key="1">
    <source>
        <dbReference type="ARBA" id="ARBA00004167"/>
    </source>
</evidence>
<dbReference type="PANTHER" id="PTHR21461">
    <property type="entry name" value="GLYCOSYLTRANSFERASE FAMILY 92 PROTEIN"/>
    <property type="match status" value="1"/>
</dbReference>
<dbReference type="EMBL" id="CAXITT010000949">
    <property type="protein sequence ID" value="CAL1547333.1"/>
    <property type="molecule type" value="Genomic_DNA"/>
</dbReference>
<keyword evidence="6" id="KW-1133">Transmembrane helix</keyword>
<accession>A0AAV2IMC6</accession>
<dbReference type="PANTHER" id="PTHR21461:SF69">
    <property type="entry name" value="GLYCOSYLTRANSFERASE FAMILY 92 PROTEIN"/>
    <property type="match status" value="1"/>
</dbReference>
<dbReference type="Proteomes" id="UP001497497">
    <property type="component" value="Unassembled WGS sequence"/>
</dbReference>
<comment type="subcellular location">
    <subcellularLocation>
        <location evidence="1">Membrane</location>
        <topology evidence="1">Single-pass membrane protein</topology>
    </subcellularLocation>
</comment>
<organism evidence="9 10">
    <name type="scientific">Lymnaea stagnalis</name>
    <name type="common">Great pond snail</name>
    <name type="synonym">Helix stagnalis</name>
    <dbReference type="NCBI Taxonomy" id="6523"/>
    <lineage>
        <taxon>Eukaryota</taxon>
        <taxon>Metazoa</taxon>
        <taxon>Spiralia</taxon>
        <taxon>Lophotrochozoa</taxon>
        <taxon>Mollusca</taxon>
        <taxon>Gastropoda</taxon>
        <taxon>Heterobranchia</taxon>
        <taxon>Euthyneura</taxon>
        <taxon>Panpulmonata</taxon>
        <taxon>Hygrophila</taxon>
        <taxon>Lymnaeoidea</taxon>
        <taxon>Lymnaeidae</taxon>
        <taxon>Lymnaea</taxon>
    </lineage>
</organism>
<dbReference type="AlphaFoldDB" id="A0AAV2IMC6"/>
<proteinExistence type="inferred from homology"/>
<feature type="non-terminal residue" evidence="9">
    <location>
        <position position="344"/>
    </location>
</feature>
<comment type="similarity">
    <text evidence="2 8">Belongs to the glycosyltransferase 92 family.</text>
</comment>
<evidence type="ECO:0000256" key="2">
    <source>
        <dbReference type="ARBA" id="ARBA00007647"/>
    </source>
</evidence>
<dbReference type="GO" id="GO:0005737">
    <property type="term" value="C:cytoplasm"/>
    <property type="evidence" value="ECO:0007669"/>
    <property type="project" value="TreeGrafter"/>
</dbReference>
<evidence type="ECO:0000313" key="10">
    <source>
        <dbReference type="Proteomes" id="UP001497497"/>
    </source>
</evidence>
<evidence type="ECO:0000256" key="6">
    <source>
        <dbReference type="ARBA" id="ARBA00022989"/>
    </source>
</evidence>